<proteinExistence type="predicted"/>
<feature type="transmembrane region" description="Helical" evidence="1">
    <location>
        <begin position="310"/>
        <end position="331"/>
    </location>
</feature>
<dbReference type="Pfam" id="PF14897">
    <property type="entry name" value="EpsG"/>
    <property type="match status" value="1"/>
</dbReference>
<dbReference type="InterPro" id="IPR049458">
    <property type="entry name" value="EpsG-like"/>
</dbReference>
<name>A0ABV7GD76_9GAMM</name>
<dbReference type="Proteomes" id="UP001595621">
    <property type="component" value="Unassembled WGS sequence"/>
</dbReference>
<reference evidence="3" key="1">
    <citation type="journal article" date="2019" name="Int. J. Syst. Evol. Microbiol.">
        <title>The Global Catalogue of Microorganisms (GCM) 10K type strain sequencing project: providing services to taxonomists for standard genome sequencing and annotation.</title>
        <authorList>
            <consortium name="The Broad Institute Genomics Platform"/>
            <consortium name="The Broad Institute Genome Sequencing Center for Infectious Disease"/>
            <person name="Wu L."/>
            <person name="Ma J."/>
        </authorList>
    </citation>
    <scope>NUCLEOTIDE SEQUENCE [LARGE SCALE GENOMIC DNA]</scope>
    <source>
        <strain evidence="3">KCTC 52277</strain>
    </source>
</reference>
<protein>
    <submittedName>
        <fullName evidence="2">EpsG family protein</fullName>
    </submittedName>
</protein>
<sequence>MIKYFIFTLSYISYLCLRRYPSVSLVYVTAIWTIAFGLKSENYGVDIIYYFKIFSDPYLYQIDEPALKVLNAGISSISEQYIFFSLVYALIVNGLLGLLMYSIDKKNAALYFIFFTTTFVFYQINLNIFRQGVSVILLLLGLQVFSRNKLISLGVVLLSILFHKAAIFGLLLFSGYFLRINKAMILVAVILMIFPVGGLVEQITNAAIGVFGIFERTLSAYTDMANSGLIKESSMNHRNLPLLLSASLLLFCDKDKLEKNNVLLIAFFIPIVASSFFATNVLIYDRIIIYSQILQPFVLYLALNAKYSKVGAIVYIMIIILQLLFTVSFWGPRNDMGDFVFYPFV</sequence>
<dbReference type="EMBL" id="JBHRTD010000012">
    <property type="protein sequence ID" value="MFC3138353.1"/>
    <property type="molecule type" value="Genomic_DNA"/>
</dbReference>
<keyword evidence="3" id="KW-1185">Reference proteome</keyword>
<feature type="transmembrane region" description="Helical" evidence="1">
    <location>
        <begin position="108"/>
        <end position="130"/>
    </location>
</feature>
<feature type="transmembrane region" description="Helical" evidence="1">
    <location>
        <begin position="81"/>
        <end position="101"/>
    </location>
</feature>
<comment type="caution">
    <text evidence="2">The sequence shown here is derived from an EMBL/GenBank/DDBJ whole genome shotgun (WGS) entry which is preliminary data.</text>
</comment>
<accession>A0ABV7GD76</accession>
<feature type="transmembrane region" description="Helical" evidence="1">
    <location>
        <begin position="263"/>
        <end position="281"/>
    </location>
</feature>
<evidence type="ECO:0000313" key="2">
    <source>
        <dbReference type="EMBL" id="MFC3138353.1"/>
    </source>
</evidence>
<feature type="transmembrane region" description="Helical" evidence="1">
    <location>
        <begin position="185"/>
        <end position="214"/>
    </location>
</feature>
<feature type="transmembrane region" description="Helical" evidence="1">
    <location>
        <begin position="20"/>
        <end position="38"/>
    </location>
</feature>
<evidence type="ECO:0000313" key="3">
    <source>
        <dbReference type="Proteomes" id="UP001595621"/>
    </source>
</evidence>
<feature type="transmembrane region" description="Helical" evidence="1">
    <location>
        <begin position="150"/>
        <end position="173"/>
    </location>
</feature>
<keyword evidence="1" id="KW-0472">Membrane</keyword>
<organism evidence="2 3">
    <name type="scientific">Shewanella submarina</name>
    <dbReference type="NCBI Taxonomy" id="2016376"/>
    <lineage>
        <taxon>Bacteria</taxon>
        <taxon>Pseudomonadati</taxon>
        <taxon>Pseudomonadota</taxon>
        <taxon>Gammaproteobacteria</taxon>
        <taxon>Alteromonadales</taxon>
        <taxon>Shewanellaceae</taxon>
        <taxon>Shewanella</taxon>
    </lineage>
</organism>
<gene>
    <name evidence="2" type="ORF">ACFOE0_09180</name>
</gene>
<dbReference type="RefSeq" id="WP_248935590.1">
    <property type="nucleotide sequence ID" value="NZ_JAKILF010000003.1"/>
</dbReference>
<keyword evidence="1" id="KW-0812">Transmembrane</keyword>
<evidence type="ECO:0000256" key="1">
    <source>
        <dbReference type="SAM" id="Phobius"/>
    </source>
</evidence>
<keyword evidence="1" id="KW-1133">Transmembrane helix</keyword>